<dbReference type="AlphaFoldDB" id="A0A164DSU7"/>
<keyword evidence="2" id="KW-1185">Reference proteome</keyword>
<gene>
    <name evidence="1" type="ORF">APZ42_009781</name>
</gene>
<reference evidence="1 2" key="1">
    <citation type="submission" date="2016-03" db="EMBL/GenBank/DDBJ databases">
        <title>EvidentialGene: Evidence-directed Construction of Genes on Genomes.</title>
        <authorList>
            <person name="Gilbert D.G."/>
            <person name="Choi J.-H."/>
            <person name="Mockaitis K."/>
            <person name="Colbourne J."/>
            <person name="Pfrender M."/>
        </authorList>
    </citation>
    <scope>NUCLEOTIDE SEQUENCE [LARGE SCALE GENOMIC DNA]</scope>
    <source>
        <strain evidence="1 2">Xinb3</strain>
        <tissue evidence="1">Complete organism</tissue>
    </source>
</reference>
<name>A0A164DSU7_9CRUS</name>
<proteinExistence type="predicted"/>
<sequence length="83" mass="9083">MMGKGLWVGSCAEVPAGTQRLDKSLRCITVASIDFKDARAGMSCVAANGCDRFGRRVSWSRTCSCIVLRWILLTSIVVFRPSI</sequence>
<evidence type="ECO:0000313" key="2">
    <source>
        <dbReference type="Proteomes" id="UP000076858"/>
    </source>
</evidence>
<protein>
    <submittedName>
        <fullName evidence="1">Uncharacterized protein</fullName>
    </submittedName>
</protein>
<dbReference type="EMBL" id="LRGB01026160">
    <property type="protein sequence ID" value="KZR96083.1"/>
    <property type="molecule type" value="Genomic_DNA"/>
</dbReference>
<organism evidence="1 2">
    <name type="scientific">Daphnia magna</name>
    <dbReference type="NCBI Taxonomy" id="35525"/>
    <lineage>
        <taxon>Eukaryota</taxon>
        <taxon>Metazoa</taxon>
        <taxon>Ecdysozoa</taxon>
        <taxon>Arthropoda</taxon>
        <taxon>Crustacea</taxon>
        <taxon>Branchiopoda</taxon>
        <taxon>Diplostraca</taxon>
        <taxon>Cladocera</taxon>
        <taxon>Anomopoda</taxon>
        <taxon>Daphniidae</taxon>
        <taxon>Daphnia</taxon>
    </lineage>
</organism>
<dbReference type="Proteomes" id="UP000076858">
    <property type="component" value="Unassembled WGS sequence"/>
</dbReference>
<evidence type="ECO:0000313" key="1">
    <source>
        <dbReference type="EMBL" id="KZR96083.1"/>
    </source>
</evidence>
<comment type="caution">
    <text evidence="1">The sequence shown here is derived from an EMBL/GenBank/DDBJ whole genome shotgun (WGS) entry which is preliminary data.</text>
</comment>
<accession>A0A164DSU7</accession>